<dbReference type="EMBL" id="JBHRTO010000001">
    <property type="protein sequence ID" value="MFC3180496.1"/>
    <property type="molecule type" value="Genomic_DNA"/>
</dbReference>
<name>A0ABV7IVJ3_9RHOB</name>
<protein>
    <submittedName>
        <fullName evidence="2">DUF4326 domain-containing protein</fullName>
    </submittedName>
</protein>
<dbReference type="Proteomes" id="UP001595547">
    <property type="component" value="Unassembled WGS sequence"/>
</dbReference>
<organism evidence="2 3">
    <name type="scientific">Cypionkella sinensis</name>
    <dbReference type="NCBI Taxonomy" id="1756043"/>
    <lineage>
        <taxon>Bacteria</taxon>
        <taxon>Pseudomonadati</taxon>
        <taxon>Pseudomonadota</taxon>
        <taxon>Alphaproteobacteria</taxon>
        <taxon>Rhodobacterales</taxon>
        <taxon>Paracoccaceae</taxon>
        <taxon>Cypionkella</taxon>
    </lineage>
</organism>
<reference evidence="3" key="1">
    <citation type="journal article" date="2019" name="Int. J. Syst. Evol. Microbiol.">
        <title>The Global Catalogue of Microorganisms (GCM) 10K type strain sequencing project: providing services to taxonomists for standard genome sequencing and annotation.</title>
        <authorList>
            <consortium name="The Broad Institute Genomics Platform"/>
            <consortium name="The Broad Institute Genome Sequencing Center for Infectious Disease"/>
            <person name="Wu L."/>
            <person name="Ma J."/>
        </authorList>
    </citation>
    <scope>NUCLEOTIDE SEQUENCE [LARGE SCALE GENOMIC DNA]</scope>
    <source>
        <strain evidence="3">KCTC 52039</strain>
    </source>
</reference>
<accession>A0ABV7IVJ3</accession>
<evidence type="ECO:0000313" key="2">
    <source>
        <dbReference type="EMBL" id="MFC3180496.1"/>
    </source>
</evidence>
<evidence type="ECO:0000313" key="3">
    <source>
        <dbReference type="Proteomes" id="UP001595547"/>
    </source>
</evidence>
<comment type="caution">
    <text evidence="2">The sequence shown here is derived from an EMBL/GenBank/DDBJ whole genome shotgun (WGS) entry which is preliminary data.</text>
</comment>
<evidence type="ECO:0000259" key="1">
    <source>
        <dbReference type="Pfam" id="PF14216"/>
    </source>
</evidence>
<dbReference type="RefSeq" id="WP_380072120.1">
    <property type="nucleotide sequence ID" value="NZ_JBHRTO010000001.1"/>
</dbReference>
<dbReference type="InterPro" id="IPR025475">
    <property type="entry name" value="DUF4326"/>
</dbReference>
<keyword evidence="3" id="KW-1185">Reference proteome</keyword>
<sequence length="137" mass="15558">MTPRRITLFRTKGWRKPEGAIIVSRGKGRIYGNPWLVGNPGGLEAPSTWYNLDAPLSQAEAVVLYGLWLTGSDVWQLRMPDQAMFTEIGKRDLTDHFYGRRQLILANFETLRGHDLCCWCKPGQPCHADVLLEMANK</sequence>
<gene>
    <name evidence="2" type="ORF">ACFOGH_05810</name>
</gene>
<feature type="domain" description="DUF4326" evidence="1">
    <location>
        <begin position="10"/>
        <end position="133"/>
    </location>
</feature>
<proteinExistence type="predicted"/>
<dbReference type="Pfam" id="PF14216">
    <property type="entry name" value="DUF4326"/>
    <property type="match status" value="1"/>
</dbReference>